<organism evidence="1 2">
    <name type="scientific">Paenibacillus illinoisensis</name>
    <dbReference type="NCBI Taxonomy" id="59845"/>
    <lineage>
        <taxon>Bacteria</taxon>
        <taxon>Bacillati</taxon>
        <taxon>Bacillota</taxon>
        <taxon>Bacilli</taxon>
        <taxon>Bacillales</taxon>
        <taxon>Paenibacillaceae</taxon>
        <taxon>Paenibacillus</taxon>
    </lineage>
</organism>
<protein>
    <recommendedName>
        <fullName evidence="3">CN hydrolase domain-containing protein</fullName>
    </recommendedName>
</protein>
<proteinExistence type="predicted"/>
<accession>A0A2W0C5M8</accession>
<dbReference type="EMBL" id="PRLG01000021">
    <property type="protein sequence ID" value="PYY27387.1"/>
    <property type="molecule type" value="Genomic_DNA"/>
</dbReference>
<evidence type="ECO:0000313" key="2">
    <source>
        <dbReference type="Proteomes" id="UP000247459"/>
    </source>
</evidence>
<evidence type="ECO:0008006" key="3">
    <source>
        <dbReference type="Google" id="ProtNLM"/>
    </source>
</evidence>
<dbReference type="SUPFAM" id="SSF56317">
    <property type="entry name" value="Carbon-nitrogen hydrolase"/>
    <property type="match status" value="1"/>
</dbReference>
<comment type="caution">
    <text evidence="1">The sequence shown here is derived from an EMBL/GenBank/DDBJ whole genome shotgun (WGS) entry which is preliminary data.</text>
</comment>
<dbReference type="Proteomes" id="UP000247459">
    <property type="component" value="Unassembled WGS sequence"/>
</dbReference>
<gene>
    <name evidence="1" type="ORF">PIL02S_03945</name>
</gene>
<reference evidence="1 2" key="1">
    <citation type="submission" date="2018-01" db="EMBL/GenBank/DDBJ databases">
        <title>Genome sequence of the PGP bacterium Paenibacillus illinoisensis E3.</title>
        <authorList>
            <person name="Rolli E."/>
            <person name="Marasco R."/>
            <person name="Bessem C."/>
            <person name="Michoud G."/>
            <person name="Gaiarsa S."/>
            <person name="Borin S."/>
            <person name="Daffonchio D."/>
        </authorList>
    </citation>
    <scope>NUCLEOTIDE SEQUENCE [LARGE SCALE GENOMIC DNA]</scope>
    <source>
        <strain evidence="1 2">E3</strain>
    </source>
</reference>
<name>A0A2W0C5M8_9BACL</name>
<dbReference type="AlphaFoldDB" id="A0A2W0C5M8"/>
<sequence>MKKHVRCFKVWKVDRYSLIHEWGTHEMKILIGQPKLEPSLNQLERELRSNPDVDIVLYPEGYLNQNVEEARRLAAKYETMIVSGHRRLDERPKDRAIIMNKAGDIVLEKAKYTPATTVEEAGWLISTLLCDELVRQGFRKEFDGQIHLVMHSIGVGMFSEEQYAEWLEEARLIAIAEKCVIMGTSHADGAYRDSDMSIPIAYCIAPSGDILIESRNDTRTRIIDLKSVGTGRDRMAPDLNISVFCLE</sequence>
<evidence type="ECO:0000313" key="1">
    <source>
        <dbReference type="EMBL" id="PYY27387.1"/>
    </source>
</evidence>
<dbReference type="InterPro" id="IPR036526">
    <property type="entry name" value="C-N_Hydrolase_sf"/>
</dbReference>